<dbReference type="Proteomes" id="UP000824115">
    <property type="component" value="Unassembled WGS sequence"/>
</dbReference>
<evidence type="ECO:0000313" key="2">
    <source>
        <dbReference type="EMBL" id="HIZ86126.1"/>
    </source>
</evidence>
<gene>
    <name evidence="2" type="ORF">IAC04_06520</name>
</gene>
<keyword evidence="1" id="KW-0732">Signal</keyword>
<feature type="chain" id="PRO_5039371133" evidence="1">
    <location>
        <begin position="23"/>
        <end position="337"/>
    </location>
</feature>
<proteinExistence type="predicted"/>
<reference evidence="2" key="1">
    <citation type="journal article" date="2021" name="PeerJ">
        <title>Extensive microbial diversity within the chicken gut microbiome revealed by metagenomics and culture.</title>
        <authorList>
            <person name="Gilroy R."/>
            <person name="Ravi A."/>
            <person name="Getino M."/>
            <person name="Pursley I."/>
            <person name="Horton D.L."/>
            <person name="Alikhan N.F."/>
            <person name="Baker D."/>
            <person name="Gharbi K."/>
            <person name="Hall N."/>
            <person name="Watson M."/>
            <person name="Adriaenssens E.M."/>
            <person name="Foster-Nyarko E."/>
            <person name="Jarju S."/>
            <person name="Secka A."/>
            <person name="Antonio M."/>
            <person name="Oren A."/>
            <person name="Chaudhuri R.R."/>
            <person name="La Ragione R."/>
            <person name="Hildebrand F."/>
            <person name="Pallen M.J."/>
        </authorList>
    </citation>
    <scope>NUCLEOTIDE SEQUENCE</scope>
    <source>
        <strain evidence="2">Gambia16-554</strain>
    </source>
</reference>
<dbReference type="EMBL" id="DXAW01000113">
    <property type="protein sequence ID" value="HIZ86126.1"/>
    <property type="molecule type" value="Genomic_DNA"/>
</dbReference>
<reference evidence="2" key="2">
    <citation type="submission" date="2021-04" db="EMBL/GenBank/DDBJ databases">
        <authorList>
            <person name="Gilroy R."/>
        </authorList>
    </citation>
    <scope>NUCLEOTIDE SEQUENCE</scope>
    <source>
        <strain evidence="2">Gambia16-554</strain>
    </source>
</reference>
<evidence type="ECO:0000256" key="1">
    <source>
        <dbReference type="SAM" id="SignalP"/>
    </source>
</evidence>
<dbReference type="AlphaFoldDB" id="A0A9D2GQ32"/>
<protein>
    <submittedName>
        <fullName evidence="2">Uncharacterized protein</fullName>
    </submittedName>
</protein>
<name>A0A9D2GQ32_9BACT</name>
<feature type="signal peptide" evidence="1">
    <location>
        <begin position="1"/>
        <end position="22"/>
    </location>
</feature>
<comment type="caution">
    <text evidence="2">The sequence shown here is derived from an EMBL/GenBank/DDBJ whole genome shotgun (WGS) entry which is preliminary data.</text>
</comment>
<dbReference type="PROSITE" id="PS51257">
    <property type="entry name" value="PROKAR_LIPOPROTEIN"/>
    <property type="match status" value="1"/>
</dbReference>
<accession>A0A9D2GQ32</accession>
<organism evidence="2 3">
    <name type="scientific">Candidatus Coprenecus stercoravium</name>
    <dbReference type="NCBI Taxonomy" id="2840735"/>
    <lineage>
        <taxon>Bacteria</taxon>
        <taxon>Pseudomonadati</taxon>
        <taxon>Bacteroidota</taxon>
        <taxon>Bacteroidia</taxon>
        <taxon>Bacteroidales</taxon>
        <taxon>Rikenellaceae</taxon>
        <taxon>Rikenellaceae incertae sedis</taxon>
        <taxon>Candidatus Coprenecus</taxon>
    </lineage>
</organism>
<sequence length="337" mass="37515">MKKSLIILSLAAALLIPFSAVVSCTEDNNLAASSSSVIVIEDSVLTVLAGGGSQSVSYSIESPAKGLEIQPICPEIWVNGFNVDAENILSFNVDRNEGGYREAVITVMYGKAESKTIKVRQYSAQAVLLSELEGKSFTATYCHWDRTQTIMYNCNPENPGEISVVDPITAGEFAENYARDFNMANPDSMATMEDFLLWLFQVDTVANVGTYFDVDFAAGNNITVHYGNVAPAGSVDIIQFTGEFTYDEATGIMNVLDIGNTTFPDGKEVTLQFSRDGNDILYECLNTGWPETSVNYYYFQSYDSFGFTIYDYNEEKVYRPWKKLVYRLKEHDLRVVE</sequence>
<evidence type="ECO:0000313" key="3">
    <source>
        <dbReference type="Proteomes" id="UP000824115"/>
    </source>
</evidence>